<dbReference type="Proteomes" id="UP000319353">
    <property type="component" value="Unassembled WGS sequence"/>
</dbReference>
<evidence type="ECO:0000256" key="6">
    <source>
        <dbReference type="SAM" id="SignalP"/>
    </source>
</evidence>
<dbReference type="EMBL" id="VBAL01000073">
    <property type="protein sequence ID" value="TMJ02748.1"/>
    <property type="molecule type" value="Genomic_DNA"/>
</dbReference>
<keyword evidence="2 6" id="KW-0732">Signal</keyword>
<dbReference type="InterPro" id="IPR006059">
    <property type="entry name" value="SBP"/>
</dbReference>
<gene>
    <name evidence="7" type="ORF">E6H01_06295</name>
</gene>
<dbReference type="AlphaFoldDB" id="A0A537L422"/>
<accession>A0A537L422</accession>
<comment type="caution">
    <text evidence="7">The sequence shown here is derived from an EMBL/GenBank/DDBJ whole genome shotgun (WGS) entry which is preliminary data.</text>
</comment>
<organism evidence="7 8">
    <name type="scientific">Candidatus Segetimicrobium genomatis</name>
    <dbReference type="NCBI Taxonomy" id="2569760"/>
    <lineage>
        <taxon>Bacteria</taxon>
        <taxon>Bacillati</taxon>
        <taxon>Candidatus Sysuimicrobiota</taxon>
        <taxon>Candidatus Sysuimicrobiia</taxon>
        <taxon>Candidatus Sysuimicrobiales</taxon>
        <taxon>Candidatus Segetimicrobiaceae</taxon>
        <taxon>Candidatus Segetimicrobium</taxon>
    </lineage>
</organism>
<dbReference type="InterPro" id="IPR050490">
    <property type="entry name" value="Bact_solute-bd_prot1"/>
</dbReference>
<evidence type="ECO:0000313" key="7">
    <source>
        <dbReference type="EMBL" id="TMJ02748.1"/>
    </source>
</evidence>
<dbReference type="PANTHER" id="PTHR43649:SF33">
    <property type="entry name" value="POLYGALACTURONAN_RHAMNOGALACTURONAN-BINDING PROTEIN YTCQ"/>
    <property type="match status" value="1"/>
</dbReference>
<evidence type="ECO:0000256" key="3">
    <source>
        <dbReference type="ARBA" id="ARBA00023136"/>
    </source>
</evidence>
<dbReference type="SUPFAM" id="SSF53850">
    <property type="entry name" value="Periplasmic binding protein-like II"/>
    <property type="match status" value="1"/>
</dbReference>
<sequence>MNRKQVSKRLGLLLVVALLLLALPHGGSAQATGTVTYWTYFTDKWDLEQKFLADFKKARPNITVQAQLIPPDQLQQKTVTAFASKTAPDLWNTAPTFYYEFVQRGDLENLTPYITRDKTGLGTFFPNILTDLAVPPGSGNYYALPRNYVVSLLYYNKNVFDKAGIGYPDESWDWNKLLDVAKKLTLRNADGTVAQFGFVSSPWHTMLDPLILANGGRVLSDDQKSCRLTDPVAVKTIQFMVDMIQRDKVSPNPTQLKEYIVESPDAFKAGKVAMFITGSWAITSMREIKSFDWDVAMVPKGSAKRVIYGGPDTIVMSSSTKNKSGAWELLKYLTMQTPVSWYAAGMGLVPSVQKTATAKEWLSSTPPAHTQVMLDSATFMVGGFTPHWLEWQTAKRNTLNEAFFGQKPVAAAAREACAAIDKILQAK</sequence>
<dbReference type="CDD" id="cd13585">
    <property type="entry name" value="PBP2_TMBP_like"/>
    <property type="match status" value="1"/>
</dbReference>
<dbReference type="Pfam" id="PF01547">
    <property type="entry name" value="SBP_bac_1"/>
    <property type="match status" value="1"/>
</dbReference>
<feature type="chain" id="PRO_5021939706" evidence="6">
    <location>
        <begin position="32"/>
        <end position="427"/>
    </location>
</feature>
<evidence type="ECO:0000256" key="5">
    <source>
        <dbReference type="ARBA" id="ARBA00023288"/>
    </source>
</evidence>
<name>A0A537L422_9BACT</name>
<protein>
    <submittedName>
        <fullName evidence="7">Sugar ABC transporter substrate-binding protein</fullName>
    </submittedName>
</protein>
<evidence type="ECO:0000256" key="4">
    <source>
        <dbReference type="ARBA" id="ARBA00023139"/>
    </source>
</evidence>
<dbReference type="PANTHER" id="PTHR43649">
    <property type="entry name" value="ARABINOSE-BINDING PROTEIN-RELATED"/>
    <property type="match status" value="1"/>
</dbReference>
<evidence type="ECO:0000256" key="1">
    <source>
        <dbReference type="ARBA" id="ARBA00022475"/>
    </source>
</evidence>
<keyword evidence="4" id="KW-0564">Palmitate</keyword>
<evidence type="ECO:0000313" key="8">
    <source>
        <dbReference type="Proteomes" id="UP000319353"/>
    </source>
</evidence>
<keyword evidence="1" id="KW-1003">Cell membrane</keyword>
<keyword evidence="3" id="KW-0472">Membrane</keyword>
<keyword evidence="5" id="KW-0449">Lipoprotein</keyword>
<reference evidence="7 8" key="1">
    <citation type="journal article" date="2019" name="Nat. Microbiol.">
        <title>Mediterranean grassland soil C-N compound turnover is dependent on rainfall and depth, and is mediated by genomically divergent microorganisms.</title>
        <authorList>
            <person name="Diamond S."/>
            <person name="Andeer P.F."/>
            <person name="Li Z."/>
            <person name="Crits-Christoph A."/>
            <person name="Burstein D."/>
            <person name="Anantharaman K."/>
            <person name="Lane K.R."/>
            <person name="Thomas B.C."/>
            <person name="Pan C."/>
            <person name="Northen T.R."/>
            <person name="Banfield J.F."/>
        </authorList>
    </citation>
    <scope>NUCLEOTIDE SEQUENCE [LARGE SCALE GENOMIC DNA]</scope>
    <source>
        <strain evidence="7">NP_4</strain>
    </source>
</reference>
<proteinExistence type="predicted"/>
<feature type="signal peptide" evidence="6">
    <location>
        <begin position="1"/>
        <end position="31"/>
    </location>
</feature>
<dbReference type="Gene3D" id="3.40.190.10">
    <property type="entry name" value="Periplasmic binding protein-like II"/>
    <property type="match status" value="1"/>
</dbReference>
<evidence type="ECO:0000256" key="2">
    <source>
        <dbReference type="ARBA" id="ARBA00022729"/>
    </source>
</evidence>